<gene>
    <name evidence="5" type="ORF">FH965_39435</name>
</gene>
<protein>
    <submittedName>
        <fullName evidence="5">Helix-turn-helix transcriptional regulator</fullName>
    </submittedName>
</protein>
<evidence type="ECO:0000259" key="4">
    <source>
        <dbReference type="PROSITE" id="PS50043"/>
    </source>
</evidence>
<dbReference type="EMBL" id="CP040916">
    <property type="protein sequence ID" value="QDQ15884.1"/>
    <property type="molecule type" value="Genomic_DNA"/>
</dbReference>
<dbReference type="GO" id="GO:0003677">
    <property type="term" value="F:DNA binding"/>
    <property type="evidence" value="ECO:0007669"/>
    <property type="project" value="InterPro"/>
</dbReference>
<feature type="compositionally biased region" description="Basic and acidic residues" evidence="3">
    <location>
        <begin position="253"/>
        <end position="274"/>
    </location>
</feature>
<proteinExistence type="predicted"/>
<evidence type="ECO:0000313" key="5">
    <source>
        <dbReference type="EMBL" id="QDQ15884.1"/>
    </source>
</evidence>
<dbReference type="InterPro" id="IPR000792">
    <property type="entry name" value="Tscrpt_reg_LuxR_C"/>
</dbReference>
<evidence type="ECO:0000256" key="1">
    <source>
        <dbReference type="ARBA" id="ARBA00022741"/>
    </source>
</evidence>
<dbReference type="PROSITE" id="PS00622">
    <property type="entry name" value="HTH_LUXR_1"/>
    <property type="match status" value="1"/>
</dbReference>
<dbReference type="Proteomes" id="UP000316806">
    <property type="component" value="Chromosome"/>
</dbReference>
<reference evidence="5 6" key="1">
    <citation type="journal article" date="2019" name="J. Ind. Microbiol. Biotechnol.">
        <title>The complete genomic sequence of Streptomyces spectabilis NRRL-2792 and identification of secondary metabolite biosynthetic gene clusters.</title>
        <authorList>
            <person name="Sinha A."/>
            <person name="Phillips-Salemka S."/>
            <person name="Niraula T.A."/>
            <person name="Short K.A."/>
            <person name="Niraula N.P."/>
        </authorList>
    </citation>
    <scope>NUCLEOTIDE SEQUENCE [LARGE SCALE GENOMIC DNA]</scope>
    <source>
        <strain evidence="5 6">NRRL 2792</strain>
    </source>
</reference>
<keyword evidence="2" id="KW-0067">ATP-binding</keyword>
<accession>A0A516RJS1</accession>
<dbReference type="GO" id="GO:0006355">
    <property type="term" value="P:regulation of DNA-templated transcription"/>
    <property type="evidence" value="ECO:0007669"/>
    <property type="project" value="InterPro"/>
</dbReference>
<evidence type="ECO:0000313" key="6">
    <source>
        <dbReference type="Proteomes" id="UP000316806"/>
    </source>
</evidence>
<dbReference type="PANTHER" id="PTHR16305">
    <property type="entry name" value="TESTICULAR SOLUBLE ADENYLYL CYCLASE"/>
    <property type="match status" value="1"/>
</dbReference>
<dbReference type="InterPro" id="IPR027417">
    <property type="entry name" value="P-loop_NTPase"/>
</dbReference>
<evidence type="ECO:0000256" key="2">
    <source>
        <dbReference type="ARBA" id="ARBA00022840"/>
    </source>
</evidence>
<sequence length="918" mass="97437">MVTQGEEFWIGRIRRTLTEKDADPVLVLVAGAAGTGKSRLLRRLARLPEAVGAVTSWECGREQPADVGADAPALLLVDDVHVADEHALARVRGVVEHPGARGAVVVTYRPEELAHPGLPFGAAPLRYPDDLVVLRHHVRPWQAGQVAEAASEALGEGCAPQAAARLHELSGGVAQVVVDLLAVLRDSAGQRCTAADVDAAGVPVRLTELMLHRTRALPGPARRVVWAAAVLGEPASGADLLTVAGLAPPDASARADGDDSRDSHGGSDAQGDPHGEEALISALARAALLEDAEHRYVLPVPLAAASVLESVPGPVRQQLHGRAAALLQRRHPVPWAALARHRRAGGEMRAWLRAVERAARQFAAEGRHQEAIALLEDTLASPLVSRPARARLAPVLAASAVVALRSDQTVEVLTQIVQDENLPQAVRGEMRLDLGLLLCNQVGRSTHGWAELERSAAELREERPELAARAMSALAMPYWPGNSLDVHLAWMRDAERASAASGDEVVKTAVAANRAGLALSYGNPEGWELLKALPVDSPDPRCRRHVARGLCNAADSSVWLGFYDRTRELLDQGLELSARSGAPYTERTAMGTRLLLEWATGQWEGLSERCEEFVRETADMPVISADARTVLGLLHLARGGWGPAGSWLSGKEAPAAEHAAAPLGATLAGALIRLALAREDLAGAAAQARSAWNAILTKGVFVWAAELAPWAVEALARDGDAAGAREIVDTFAHGLTGLASPSADAALLWTRAALAEGTDDPARAVPLYQRSATAFAALPRPYARALTAEGAGRCALRAAEGDAPEGAEGSAREQALAELAFAAQQFSDLGAAWDAARVRALSRAHQPEKERRRPGRPSYRDQLSPREREVAELAGNGLTNREIATTLHLSPRTVEQHVARAMRKLGIATRQELGMAGQ</sequence>
<dbReference type="SUPFAM" id="SSF46894">
    <property type="entry name" value="C-terminal effector domain of the bipartite response regulators"/>
    <property type="match status" value="1"/>
</dbReference>
<dbReference type="GO" id="GO:0004016">
    <property type="term" value="F:adenylate cyclase activity"/>
    <property type="evidence" value="ECO:0007669"/>
    <property type="project" value="TreeGrafter"/>
</dbReference>
<dbReference type="AlphaFoldDB" id="A0A516RJS1"/>
<feature type="region of interest" description="Disordered" evidence="3">
    <location>
        <begin position="842"/>
        <end position="867"/>
    </location>
</feature>
<dbReference type="InterPro" id="IPR016032">
    <property type="entry name" value="Sig_transdc_resp-reg_C-effctor"/>
</dbReference>
<dbReference type="SUPFAM" id="SSF52540">
    <property type="entry name" value="P-loop containing nucleoside triphosphate hydrolases"/>
    <property type="match status" value="1"/>
</dbReference>
<dbReference type="PRINTS" id="PR00038">
    <property type="entry name" value="HTHLUXR"/>
</dbReference>
<dbReference type="InterPro" id="IPR036388">
    <property type="entry name" value="WH-like_DNA-bd_sf"/>
</dbReference>
<dbReference type="PROSITE" id="PS50043">
    <property type="entry name" value="HTH_LUXR_2"/>
    <property type="match status" value="1"/>
</dbReference>
<dbReference type="SMART" id="SM00421">
    <property type="entry name" value="HTH_LUXR"/>
    <property type="match status" value="1"/>
</dbReference>
<feature type="domain" description="HTH luxR-type" evidence="4">
    <location>
        <begin position="856"/>
        <end position="918"/>
    </location>
</feature>
<dbReference type="GO" id="GO:0005524">
    <property type="term" value="F:ATP binding"/>
    <property type="evidence" value="ECO:0007669"/>
    <property type="project" value="UniProtKB-KW"/>
</dbReference>
<dbReference type="Pfam" id="PF00196">
    <property type="entry name" value="GerE"/>
    <property type="match status" value="1"/>
</dbReference>
<dbReference type="PANTHER" id="PTHR16305:SF35">
    <property type="entry name" value="TRANSCRIPTIONAL ACTIVATOR DOMAIN"/>
    <property type="match status" value="1"/>
</dbReference>
<dbReference type="Gene3D" id="1.10.10.10">
    <property type="entry name" value="Winged helix-like DNA-binding domain superfamily/Winged helix DNA-binding domain"/>
    <property type="match status" value="1"/>
</dbReference>
<dbReference type="CDD" id="cd06170">
    <property type="entry name" value="LuxR_C_like"/>
    <property type="match status" value="1"/>
</dbReference>
<feature type="region of interest" description="Disordered" evidence="3">
    <location>
        <begin position="249"/>
        <end position="274"/>
    </location>
</feature>
<name>A0A516RJS1_STRST</name>
<dbReference type="RefSeq" id="WP_144323085.1">
    <property type="nucleotide sequence ID" value="NZ_CP040916.1"/>
</dbReference>
<organism evidence="5 6">
    <name type="scientific">Streptomyces spectabilis</name>
    <dbReference type="NCBI Taxonomy" id="68270"/>
    <lineage>
        <taxon>Bacteria</taxon>
        <taxon>Bacillati</taxon>
        <taxon>Actinomycetota</taxon>
        <taxon>Actinomycetes</taxon>
        <taxon>Kitasatosporales</taxon>
        <taxon>Streptomycetaceae</taxon>
        <taxon>Streptomyces</taxon>
    </lineage>
</organism>
<dbReference type="GO" id="GO:0005737">
    <property type="term" value="C:cytoplasm"/>
    <property type="evidence" value="ECO:0007669"/>
    <property type="project" value="TreeGrafter"/>
</dbReference>
<evidence type="ECO:0000256" key="3">
    <source>
        <dbReference type="SAM" id="MobiDB-lite"/>
    </source>
</evidence>
<keyword evidence="1" id="KW-0547">Nucleotide-binding</keyword>